<sequence>MAFGTTSNIDEAPTPENTDSYNSSLIHSSMSGSSSPIDSVLANSPINPDNLNHDELKFVIQELEKERAKLQQKLEQQKFEFETELEGSYDSIRNN</sequence>
<evidence type="ECO:0000313" key="1">
    <source>
        <dbReference type="EMBL" id="GME97314.1"/>
    </source>
</evidence>
<protein>
    <submittedName>
        <fullName evidence="1">Unnamed protein product</fullName>
    </submittedName>
</protein>
<accession>A0ACB5TYJ6</accession>
<keyword evidence="2" id="KW-1185">Reference proteome</keyword>
<comment type="caution">
    <text evidence="1">The sequence shown here is derived from an EMBL/GenBank/DDBJ whole genome shotgun (WGS) entry which is preliminary data.</text>
</comment>
<gene>
    <name evidence="1" type="ORF">Amon02_001021000</name>
</gene>
<organism evidence="1 2">
    <name type="scientific">Ambrosiozyma monospora</name>
    <name type="common">Yeast</name>
    <name type="synonym">Endomycopsis monosporus</name>
    <dbReference type="NCBI Taxonomy" id="43982"/>
    <lineage>
        <taxon>Eukaryota</taxon>
        <taxon>Fungi</taxon>
        <taxon>Dikarya</taxon>
        <taxon>Ascomycota</taxon>
        <taxon>Saccharomycotina</taxon>
        <taxon>Pichiomycetes</taxon>
        <taxon>Pichiales</taxon>
        <taxon>Pichiaceae</taxon>
        <taxon>Ambrosiozyma</taxon>
    </lineage>
</organism>
<dbReference type="EMBL" id="BSXS01010066">
    <property type="protein sequence ID" value="GME97314.1"/>
    <property type="molecule type" value="Genomic_DNA"/>
</dbReference>
<proteinExistence type="predicted"/>
<reference evidence="1" key="1">
    <citation type="submission" date="2023-04" db="EMBL/GenBank/DDBJ databases">
        <title>Ambrosiozyma monospora NBRC 10751.</title>
        <authorList>
            <person name="Ichikawa N."/>
            <person name="Sato H."/>
            <person name="Tonouchi N."/>
        </authorList>
    </citation>
    <scope>NUCLEOTIDE SEQUENCE</scope>
    <source>
        <strain evidence="1">NBRC 10751</strain>
    </source>
</reference>
<name>A0ACB5TYJ6_AMBMO</name>
<evidence type="ECO:0000313" key="2">
    <source>
        <dbReference type="Proteomes" id="UP001165064"/>
    </source>
</evidence>
<dbReference type="Proteomes" id="UP001165064">
    <property type="component" value="Unassembled WGS sequence"/>
</dbReference>